<keyword evidence="4" id="KW-0479">Metal-binding</keyword>
<evidence type="ECO:0000256" key="6">
    <source>
        <dbReference type="ARBA" id="ARBA00022833"/>
    </source>
</evidence>
<keyword evidence="8" id="KW-0812">Transmembrane</keyword>
<evidence type="ECO:0000256" key="7">
    <source>
        <dbReference type="ARBA" id="ARBA00023049"/>
    </source>
</evidence>
<dbReference type="InterPro" id="IPR045834">
    <property type="entry name" value="Csd3_N2"/>
</dbReference>
<comment type="cofactor">
    <cofactor evidence="1">
        <name>Zn(2+)</name>
        <dbReference type="ChEBI" id="CHEBI:29105"/>
    </cofactor>
</comment>
<keyword evidence="7" id="KW-0482">Metalloprotease</keyword>
<dbReference type="AlphaFoldDB" id="A0A7V0MYX5"/>
<feature type="transmembrane region" description="Helical" evidence="8">
    <location>
        <begin position="7"/>
        <end position="29"/>
    </location>
</feature>
<evidence type="ECO:0000256" key="4">
    <source>
        <dbReference type="ARBA" id="ARBA00022723"/>
    </source>
</evidence>
<comment type="caution">
    <text evidence="11">The sequence shown here is derived from an EMBL/GenBank/DDBJ whole genome shotgun (WGS) entry which is preliminary data.</text>
</comment>
<dbReference type="SUPFAM" id="SSF51261">
    <property type="entry name" value="Duplicated hybrid motif"/>
    <property type="match status" value="1"/>
</dbReference>
<evidence type="ECO:0000259" key="9">
    <source>
        <dbReference type="Pfam" id="PF01551"/>
    </source>
</evidence>
<dbReference type="CDD" id="cd12797">
    <property type="entry name" value="M23_peptidase"/>
    <property type="match status" value="1"/>
</dbReference>
<keyword evidence="8" id="KW-1133">Transmembrane helix</keyword>
<reference evidence="11" key="1">
    <citation type="journal article" date="2020" name="mSystems">
        <title>Genome- and Community-Level Interaction Insights into Carbon Utilization and Element Cycling Functions of Hydrothermarchaeota in Hydrothermal Sediment.</title>
        <authorList>
            <person name="Zhou Z."/>
            <person name="Liu Y."/>
            <person name="Xu W."/>
            <person name="Pan J."/>
            <person name="Luo Z.H."/>
            <person name="Li M."/>
        </authorList>
    </citation>
    <scope>NUCLEOTIDE SEQUENCE [LARGE SCALE GENOMIC DNA]</scope>
    <source>
        <strain evidence="11">HyVt-219</strain>
    </source>
</reference>
<evidence type="ECO:0000256" key="8">
    <source>
        <dbReference type="SAM" id="Phobius"/>
    </source>
</evidence>
<dbReference type="InterPro" id="IPR011055">
    <property type="entry name" value="Dup_hybrid_motif"/>
</dbReference>
<proteinExistence type="predicted"/>
<dbReference type="InterPro" id="IPR016047">
    <property type="entry name" value="M23ase_b-sheet_dom"/>
</dbReference>
<dbReference type="GO" id="GO:0006508">
    <property type="term" value="P:proteolysis"/>
    <property type="evidence" value="ECO:0007669"/>
    <property type="project" value="UniProtKB-KW"/>
</dbReference>
<name>A0A7V0MYX5_UNCAE</name>
<dbReference type="GO" id="GO:0046872">
    <property type="term" value="F:metal ion binding"/>
    <property type="evidence" value="ECO:0007669"/>
    <property type="project" value="UniProtKB-KW"/>
</dbReference>
<keyword evidence="6" id="KW-0862">Zinc</keyword>
<feature type="domain" description="M23ase beta-sheet core" evidence="9">
    <location>
        <begin position="297"/>
        <end position="392"/>
    </location>
</feature>
<keyword evidence="8" id="KW-0472">Membrane</keyword>
<dbReference type="GO" id="GO:0030313">
    <property type="term" value="C:cell envelope"/>
    <property type="evidence" value="ECO:0007669"/>
    <property type="project" value="UniProtKB-SubCell"/>
</dbReference>
<dbReference type="InterPro" id="IPR050570">
    <property type="entry name" value="Cell_wall_metabolism_enzyme"/>
</dbReference>
<evidence type="ECO:0000259" key="10">
    <source>
        <dbReference type="Pfam" id="PF19425"/>
    </source>
</evidence>
<dbReference type="GO" id="GO:0004222">
    <property type="term" value="F:metalloendopeptidase activity"/>
    <property type="evidence" value="ECO:0007669"/>
    <property type="project" value="TreeGrafter"/>
</dbReference>
<dbReference type="Gene3D" id="2.70.70.10">
    <property type="entry name" value="Glucose Permease (Domain IIA)"/>
    <property type="match status" value="1"/>
</dbReference>
<protein>
    <submittedName>
        <fullName evidence="11">M23 family metallopeptidase</fullName>
    </submittedName>
</protein>
<evidence type="ECO:0000256" key="1">
    <source>
        <dbReference type="ARBA" id="ARBA00001947"/>
    </source>
</evidence>
<sequence length="436" mass="49024">MEKRKNFLKISIIVLVGVISGYLIVGLNISSIKNSVSVKTHNEGTPIKVLPEKVKVKGQAESSNTSVEKMIVIKGVLRRGDSLYSSLRKKGISPEEIYKLKKALSSVIDMTSLPSGSKYCLIHDAKGGFVKFIYNPNPIDTYIVSSSKSGKLKVYREKPTLKIVKVEGKIEDSLYNAILKTKQSPELAVSLARIFAWQIDFNTEPRRGDTFRLLVEKEEQNGFSRPVRILAAQYDGKLTGKHTAIFFKDASGHADYYTPEGKSLRKAFLRAPLKYYKYISSPFSYRRLHPILRIWRPHLGIDYAAPIGTPVIAIADGVVTVVSYSHDCGRYIKIRHLNGYESVYAHLYRYARGIRKGVRVHQGQVIAYVGSSGLSTGPHLYFAISKNGRRLNFLKMKMPSASSVNPKYISQFKKVKDEYISSLQGKIAYSLSRNER</sequence>
<feature type="domain" description="Csd3-like second N-terminal" evidence="10">
    <location>
        <begin position="165"/>
        <end position="283"/>
    </location>
</feature>
<comment type="subcellular location">
    <subcellularLocation>
        <location evidence="2">Cell envelope</location>
    </subcellularLocation>
</comment>
<keyword evidence="3" id="KW-0645">Protease</keyword>
<gene>
    <name evidence="11" type="ORF">ENG47_02645</name>
</gene>
<evidence type="ECO:0000256" key="3">
    <source>
        <dbReference type="ARBA" id="ARBA00022670"/>
    </source>
</evidence>
<dbReference type="Pfam" id="PF01551">
    <property type="entry name" value="Peptidase_M23"/>
    <property type="match status" value="1"/>
</dbReference>
<dbReference type="EMBL" id="DRBC01000157">
    <property type="protein sequence ID" value="HDN84644.1"/>
    <property type="molecule type" value="Genomic_DNA"/>
</dbReference>
<accession>A0A7V0MYX5</accession>
<dbReference type="PANTHER" id="PTHR21666">
    <property type="entry name" value="PEPTIDASE-RELATED"/>
    <property type="match status" value="1"/>
</dbReference>
<evidence type="ECO:0000256" key="2">
    <source>
        <dbReference type="ARBA" id="ARBA00004196"/>
    </source>
</evidence>
<evidence type="ECO:0000313" key="11">
    <source>
        <dbReference type="EMBL" id="HDN84644.1"/>
    </source>
</evidence>
<dbReference type="PANTHER" id="PTHR21666:SF288">
    <property type="entry name" value="CELL DIVISION PROTEIN YTFB"/>
    <property type="match status" value="1"/>
</dbReference>
<dbReference type="Proteomes" id="UP000885660">
    <property type="component" value="Unassembled WGS sequence"/>
</dbReference>
<dbReference type="Gene3D" id="3.10.450.350">
    <property type="match status" value="1"/>
</dbReference>
<keyword evidence="5" id="KW-0378">Hydrolase</keyword>
<dbReference type="Pfam" id="PF19425">
    <property type="entry name" value="Csd3_N2"/>
    <property type="match status" value="1"/>
</dbReference>
<evidence type="ECO:0000256" key="5">
    <source>
        <dbReference type="ARBA" id="ARBA00022801"/>
    </source>
</evidence>
<organism evidence="11">
    <name type="scientific">Aerophobetes bacterium</name>
    <dbReference type="NCBI Taxonomy" id="2030807"/>
    <lineage>
        <taxon>Bacteria</taxon>
        <taxon>Candidatus Aerophobota</taxon>
    </lineage>
</organism>